<dbReference type="InterPro" id="IPR029208">
    <property type="entry name" value="COX14"/>
</dbReference>
<keyword evidence="2 6" id="KW-0812">Transmembrane</keyword>
<gene>
    <name evidence="7" type="ORF">OIDMADRAFT_161804</name>
</gene>
<evidence type="ECO:0000256" key="5">
    <source>
        <dbReference type="SAM" id="MobiDB-lite"/>
    </source>
</evidence>
<dbReference type="InParanoid" id="A0A0C3HFT3"/>
<feature type="compositionally biased region" description="Basic and acidic residues" evidence="5">
    <location>
        <begin position="216"/>
        <end position="227"/>
    </location>
</feature>
<dbReference type="EMBL" id="KN832875">
    <property type="protein sequence ID" value="KIN02010.1"/>
    <property type="molecule type" value="Genomic_DNA"/>
</dbReference>
<name>A0A0C3HFT3_OIDMZ</name>
<dbReference type="GO" id="GO:0016020">
    <property type="term" value="C:membrane"/>
    <property type="evidence" value="ECO:0007669"/>
    <property type="project" value="UniProtKB-SubCell"/>
</dbReference>
<feature type="compositionally biased region" description="Polar residues" evidence="5">
    <location>
        <begin position="236"/>
        <end position="249"/>
    </location>
</feature>
<keyword evidence="3 6" id="KW-1133">Transmembrane helix</keyword>
<feature type="region of interest" description="Disordered" evidence="5">
    <location>
        <begin position="216"/>
        <end position="260"/>
    </location>
</feature>
<accession>A0A0C3HFT3</accession>
<dbReference type="Pfam" id="PF14880">
    <property type="entry name" value="COX14"/>
    <property type="match status" value="1"/>
</dbReference>
<sequence length="260" mass="28028">MPRSATDATRFTSVTPHATAKGHPPGSGTWAIPGRKSGPSGETPQEKVRRLRAAADAAKLGQISTFDKLVIRGRVWADRAHRFTTLTVVGATFIAGCVTVYASGDMIIYNRRKRAEFNAEQKARYEAAIHTATVAIKSGTATEAQIEFMERDKAKQAHMAALANRKSIFKKGSEWLFSGLKKEEQAEVGGGPEALNGIGNSLNRIAKEEATGLKDKAKEAFSSEKKRQVGGPLDQLGTSAETAMDSSKSGGWMSFITRRS</sequence>
<keyword evidence="4 6" id="KW-0472">Membrane</keyword>
<evidence type="ECO:0000256" key="2">
    <source>
        <dbReference type="ARBA" id="ARBA00022692"/>
    </source>
</evidence>
<evidence type="ECO:0000256" key="1">
    <source>
        <dbReference type="ARBA" id="ARBA00004167"/>
    </source>
</evidence>
<protein>
    <submittedName>
        <fullName evidence="7">Uncharacterized protein</fullName>
    </submittedName>
</protein>
<dbReference type="Proteomes" id="UP000054321">
    <property type="component" value="Unassembled WGS sequence"/>
</dbReference>
<organism evidence="7 8">
    <name type="scientific">Oidiodendron maius (strain Zn)</name>
    <dbReference type="NCBI Taxonomy" id="913774"/>
    <lineage>
        <taxon>Eukaryota</taxon>
        <taxon>Fungi</taxon>
        <taxon>Dikarya</taxon>
        <taxon>Ascomycota</taxon>
        <taxon>Pezizomycotina</taxon>
        <taxon>Leotiomycetes</taxon>
        <taxon>Leotiomycetes incertae sedis</taxon>
        <taxon>Myxotrichaceae</taxon>
        <taxon>Oidiodendron</taxon>
    </lineage>
</organism>
<evidence type="ECO:0000256" key="6">
    <source>
        <dbReference type="SAM" id="Phobius"/>
    </source>
</evidence>
<reference evidence="8" key="2">
    <citation type="submission" date="2015-01" db="EMBL/GenBank/DDBJ databases">
        <title>Evolutionary Origins and Diversification of the Mycorrhizal Mutualists.</title>
        <authorList>
            <consortium name="DOE Joint Genome Institute"/>
            <consortium name="Mycorrhizal Genomics Consortium"/>
            <person name="Kohler A."/>
            <person name="Kuo A."/>
            <person name="Nagy L.G."/>
            <person name="Floudas D."/>
            <person name="Copeland A."/>
            <person name="Barry K.W."/>
            <person name="Cichocki N."/>
            <person name="Veneault-Fourrey C."/>
            <person name="LaButti K."/>
            <person name="Lindquist E.A."/>
            <person name="Lipzen A."/>
            <person name="Lundell T."/>
            <person name="Morin E."/>
            <person name="Murat C."/>
            <person name="Riley R."/>
            <person name="Ohm R."/>
            <person name="Sun H."/>
            <person name="Tunlid A."/>
            <person name="Henrissat B."/>
            <person name="Grigoriev I.V."/>
            <person name="Hibbett D.S."/>
            <person name="Martin F."/>
        </authorList>
    </citation>
    <scope>NUCLEOTIDE SEQUENCE [LARGE SCALE GENOMIC DNA]</scope>
    <source>
        <strain evidence="8">Zn</strain>
    </source>
</reference>
<reference evidence="7 8" key="1">
    <citation type="submission" date="2014-04" db="EMBL/GenBank/DDBJ databases">
        <authorList>
            <consortium name="DOE Joint Genome Institute"/>
            <person name="Kuo A."/>
            <person name="Martino E."/>
            <person name="Perotto S."/>
            <person name="Kohler A."/>
            <person name="Nagy L.G."/>
            <person name="Floudas D."/>
            <person name="Copeland A."/>
            <person name="Barry K.W."/>
            <person name="Cichocki N."/>
            <person name="Veneault-Fourrey C."/>
            <person name="LaButti K."/>
            <person name="Lindquist E.A."/>
            <person name="Lipzen A."/>
            <person name="Lundell T."/>
            <person name="Morin E."/>
            <person name="Murat C."/>
            <person name="Sun H."/>
            <person name="Tunlid A."/>
            <person name="Henrissat B."/>
            <person name="Grigoriev I.V."/>
            <person name="Hibbett D.S."/>
            <person name="Martin F."/>
            <person name="Nordberg H.P."/>
            <person name="Cantor M.N."/>
            <person name="Hua S.X."/>
        </authorList>
    </citation>
    <scope>NUCLEOTIDE SEQUENCE [LARGE SCALE GENOMIC DNA]</scope>
    <source>
        <strain evidence="7 8">Zn</strain>
    </source>
</reference>
<feature type="compositionally biased region" description="Polar residues" evidence="5">
    <location>
        <begin position="1"/>
        <end position="16"/>
    </location>
</feature>
<evidence type="ECO:0000313" key="8">
    <source>
        <dbReference type="Proteomes" id="UP000054321"/>
    </source>
</evidence>
<evidence type="ECO:0000313" key="7">
    <source>
        <dbReference type="EMBL" id="KIN02010.1"/>
    </source>
</evidence>
<dbReference type="AlphaFoldDB" id="A0A0C3HFT3"/>
<keyword evidence="8" id="KW-1185">Reference proteome</keyword>
<feature type="transmembrane region" description="Helical" evidence="6">
    <location>
        <begin position="83"/>
        <end position="104"/>
    </location>
</feature>
<proteinExistence type="predicted"/>
<evidence type="ECO:0000256" key="4">
    <source>
        <dbReference type="ARBA" id="ARBA00023136"/>
    </source>
</evidence>
<comment type="subcellular location">
    <subcellularLocation>
        <location evidence="1">Membrane</location>
        <topology evidence="1">Single-pass membrane protein</topology>
    </subcellularLocation>
</comment>
<feature type="region of interest" description="Disordered" evidence="5">
    <location>
        <begin position="1"/>
        <end position="44"/>
    </location>
</feature>
<evidence type="ECO:0000256" key="3">
    <source>
        <dbReference type="ARBA" id="ARBA00022989"/>
    </source>
</evidence>
<dbReference type="OrthoDB" id="4205486at2759"/>
<dbReference type="HOGENOM" id="CLU_052684_1_0_1"/>